<dbReference type="OrthoDB" id="1929700at2759"/>
<accession>A0A2U1MFY4</accession>
<dbReference type="Proteomes" id="UP000245207">
    <property type="component" value="Unassembled WGS sequence"/>
</dbReference>
<dbReference type="PANTHER" id="PTHR34222:SF96">
    <property type="entry name" value="GAG-PRE-INTEGRASE DOMAIN, GAG-POLYPEPTIDE OF LTR COPIA-TYPE-RELATED"/>
    <property type="match status" value="1"/>
</dbReference>
<evidence type="ECO:0000313" key="1">
    <source>
        <dbReference type="EMBL" id="PWA60159.1"/>
    </source>
</evidence>
<dbReference type="Pfam" id="PF14223">
    <property type="entry name" value="Retrotran_gag_2"/>
    <property type="match status" value="1"/>
</dbReference>
<proteinExistence type="predicted"/>
<evidence type="ECO:0000313" key="2">
    <source>
        <dbReference type="Proteomes" id="UP000245207"/>
    </source>
</evidence>
<reference evidence="1 2" key="1">
    <citation type="journal article" date="2018" name="Mol. Plant">
        <title>The genome of Artemisia annua provides insight into the evolution of Asteraceae family and artemisinin biosynthesis.</title>
        <authorList>
            <person name="Shen Q."/>
            <person name="Zhang L."/>
            <person name="Liao Z."/>
            <person name="Wang S."/>
            <person name="Yan T."/>
            <person name="Shi P."/>
            <person name="Liu M."/>
            <person name="Fu X."/>
            <person name="Pan Q."/>
            <person name="Wang Y."/>
            <person name="Lv Z."/>
            <person name="Lu X."/>
            <person name="Zhang F."/>
            <person name="Jiang W."/>
            <person name="Ma Y."/>
            <person name="Chen M."/>
            <person name="Hao X."/>
            <person name="Li L."/>
            <person name="Tang Y."/>
            <person name="Lv G."/>
            <person name="Zhou Y."/>
            <person name="Sun X."/>
            <person name="Brodelius P.E."/>
            <person name="Rose J.K.C."/>
            <person name="Tang K."/>
        </authorList>
    </citation>
    <scope>NUCLEOTIDE SEQUENCE [LARGE SCALE GENOMIC DNA]</scope>
    <source>
        <strain evidence="2">cv. Huhao1</strain>
        <tissue evidence="1">Leaf</tissue>
    </source>
</reference>
<gene>
    <name evidence="1" type="ORF">CTI12_AA384110</name>
</gene>
<protein>
    <submittedName>
        <fullName evidence="1">GAG-pre-integrase domain, Gag-polypeptide of LTR copia-type</fullName>
    </submittedName>
</protein>
<comment type="caution">
    <text evidence="1">The sequence shown here is derived from an EMBL/GenBank/DDBJ whole genome shotgun (WGS) entry which is preliminary data.</text>
</comment>
<sequence>MAWMRCDAMIKGWLTTAMEKEIRGSVKYATSAAEIWKDLKERFGKESAPHAYELKQAISNTKQEGMTVSAYYTKLRVLWDEMKSFLPIPICKCVGCTCDIGKSLRELKEKEQLYEFLMGLDGDFSIIRTQILATKPIPSLGNAYHLVAEDEKQRAIVGGRKPVNETMAFQASMKRGGPSNRVIQKEEKSAAHCGECGRDGHTRDGCFKITGYPEWWNVKNKREKVRPKAACAEAEPNQIANLTKEQYEQFRKFFVAEDKLVQSEASRTANIAVAESLGPNSPEAHQNEEELEELDQFSPNNSDTGLILDGLDVHTQSQTTNEPHAYEIFMNSYLEISSVEVTFWGRLGFYPGQKEKDEKLKARDMKEMVEPLEFSLSFVKNGVSMTAAKLAIQSFNMK</sequence>
<dbReference type="PANTHER" id="PTHR34222">
    <property type="entry name" value="GAG_PRE-INTEGRS DOMAIN-CONTAINING PROTEIN"/>
    <property type="match status" value="1"/>
</dbReference>
<name>A0A2U1MFY4_ARTAN</name>
<organism evidence="1 2">
    <name type="scientific">Artemisia annua</name>
    <name type="common">Sweet wormwood</name>
    <dbReference type="NCBI Taxonomy" id="35608"/>
    <lineage>
        <taxon>Eukaryota</taxon>
        <taxon>Viridiplantae</taxon>
        <taxon>Streptophyta</taxon>
        <taxon>Embryophyta</taxon>
        <taxon>Tracheophyta</taxon>
        <taxon>Spermatophyta</taxon>
        <taxon>Magnoliopsida</taxon>
        <taxon>eudicotyledons</taxon>
        <taxon>Gunneridae</taxon>
        <taxon>Pentapetalae</taxon>
        <taxon>asterids</taxon>
        <taxon>campanulids</taxon>
        <taxon>Asterales</taxon>
        <taxon>Asteraceae</taxon>
        <taxon>Asteroideae</taxon>
        <taxon>Anthemideae</taxon>
        <taxon>Artemisiinae</taxon>
        <taxon>Artemisia</taxon>
    </lineage>
</organism>
<dbReference type="AlphaFoldDB" id="A0A2U1MFY4"/>
<keyword evidence="2" id="KW-1185">Reference proteome</keyword>
<dbReference type="STRING" id="35608.A0A2U1MFY4"/>
<dbReference type="EMBL" id="PKPP01005429">
    <property type="protein sequence ID" value="PWA60159.1"/>
    <property type="molecule type" value="Genomic_DNA"/>
</dbReference>